<dbReference type="SMART" id="SM00326">
    <property type="entry name" value="SH3"/>
    <property type="match status" value="1"/>
</dbReference>
<proteinExistence type="predicted"/>
<name>A0A8R1IR57_CAEJA</name>
<evidence type="ECO:0000256" key="2">
    <source>
        <dbReference type="PROSITE-ProRule" id="PRU00192"/>
    </source>
</evidence>
<evidence type="ECO:0000256" key="1">
    <source>
        <dbReference type="ARBA" id="ARBA00022443"/>
    </source>
</evidence>
<dbReference type="AlphaFoldDB" id="A0A8R1IR57"/>
<protein>
    <submittedName>
        <fullName evidence="4">SH3 domain-containing protein</fullName>
    </submittedName>
</protein>
<evidence type="ECO:0000313" key="4">
    <source>
        <dbReference type="EnsemblMetazoa" id="CJA36696.1"/>
    </source>
</evidence>
<dbReference type="EnsemblMetazoa" id="CJA36696.1">
    <property type="protein sequence ID" value="CJA36696.1"/>
    <property type="gene ID" value="WBGene00212543"/>
</dbReference>
<dbReference type="PROSITE" id="PS50002">
    <property type="entry name" value="SH3"/>
    <property type="match status" value="1"/>
</dbReference>
<reference evidence="4" key="2">
    <citation type="submission" date="2022-06" db="UniProtKB">
        <authorList>
            <consortium name="EnsemblMetazoa"/>
        </authorList>
    </citation>
    <scope>IDENTIFICATION</scope>
    <source>
        <strain evidence="4">DF5081</strain>
    </source>
</reference>
<dbReference type="Gene3D" id="2.30.30.40">
    <property type="entry name" value="SH3 Domains"/>
    <property type="match status" value="1"/>
</dbReference>
<evidence type="ECO:0000313" key="5">
    <source>
        <dbReference type="Proteomes" id="UP000005237"/>
    </source>
</evidence>
<feature type="domain" description="SH3" evidence="3">
    <location>
        <begin position="37"/>
        <end position="96"/>
    </location>
</feature>
<dbReference type="Proteomes" id="UP000005237">
    <property type="component" value="Unassembled WGS sequence"/>
</dbReference>
<keyword evidence="5" id="KW-1185">Reference proteome</keyword>
<dbReference type="InterPro" id="IPR001452">
    <property type="entry name" value="SH3_domain"/>
</dbReference>
<dbReference type="InterPro" id="IPR036028">
    <property type="entry name" value="SH3-like_dom_sf"/>
</dbReference>
<dbReference type="CDD" id="cd11802">
    <property type="entry name" value="SH3_Endophilin_B"/>
    <property type="match status" value="1"/>
</dbReference>
<sequence length="96" mass="10373">MSFRGSLAILVNNSAEPPNGKPIPTATVKPALLSDDLGTKQAKVIMDYDAVLPQEISVSQNDILIVYRLPGMDAEYVMAEKGGKRGKLPVSYIELL</sequence>
<organism evidence="4 5">
    <name type="scientific">Caenorhabditis japonica</name>
    <dbReference type="NCBI Taxonomy" id="281687"/>
    <lineage>
        <taxon>Eukaryota</taxon>
        <taxon>Metazoa</taxon>
        <taxon>Ecdysozoa</taxon>
        <taxon>Nematoda</taxon>
        <taxon>Chromadorea</taxon>
        <taxon>Rhabditida</taxon>
        <taxon>Rhabditina</taxon>
        <taxon>Rhabditomorpha</taxon>
        <taxon>Rhabditoidea</taxon>
        <taxon>Rhabditidae</taxon>
        <taxon>Peloderinae</taxon>
        <taxon>Caenorhabditis</taxon>
    </lineage>
</organism>
<dbReference type="SUPFAM" id="SSF50044">
    <property type="entry name" value="SH3-domain"/>
    <property type="match status" value="1"/>
</dbReference>
<evidence type="ECO:0000259" key="3">
    <source>
        <dbReference type="PROSITE" id="PS50002"/>
    </source>
</evidence>
<accession>A0A8R1IR57</accession>
<reference evidence="5" key="1">
    <citation type="submission" date="2010-08" db="EMBL/GenBank/DDBJ databases">
        <authorList>
            <consortium name="Caenorhabditis japonica Sequencing Consortium"/>
            <person name="Wilson R.K."/>
        </authorList>
    </citation>
    <scope>NUCLEOTIDE SEQUENCE [LARGE SCALE GENOMIC DNA]</scope>
    <source>
        <strain evidence="5">DF5081</strain>
    </source>
</reference>
<keyword evidence="1 2" id="KW-0728">SH3 domain</keyword>